<evidence type="ECO:0000256" key="1">
    <source>
        <dbReference type="SAM" id="Phobius"/>
    </source>
</evidence>
<dbReference type="AlphaFoldDB" id="W9V6N4"/>
<evidence type="ECO:0000313" key="3">
    <source>
        <dbReference type="Proteomes" id="UP000019460"/>
    </source>
</evidence>
<keyword evidence="1" id="KW-0472">Membrane</keyword>
<protein>
    <submittedName>
        <fullName evidence="2">Uncharacterized protein</fullName>
    </submittedName>
</protein>
<keyword evidence="1" id="KW-0812">Transmembrane</keyword>
<reference evidence="2 3" key="1">
    <citation type="submission" date="2012-11" db="EMBL/GenBank/DDBJ databases">
        <title>Genome assembly of Thiorhodococcus sp. AK35.</title>
        <authorList>
            <person name="Nupur N."/>
            <person name="Khatri I."/>
            <person name="Subramanian S."/>
            <person name="Pinnaka A."/>
        </authorList>
    </citation>
    <scope>NUCLEOTIDE SEQUENCE [LARGE SCALE GENOMIC DNA]</scope>
    <source>
        <strain evidence="2 3">AK35</strain>
    </source>
</reference>
<organism evidence="2 3">
    <name type="scientific">Imhoffiella purpurea</name>
    <dbReference type="NCBI Taxonomy" id="1249627"/>
    <lineage>
        <taxon>Bacteria</taxon>
        <taxon>Pseudomonadati</taxon>
        <taxon>Pseudomonadota</taxon>
        <taxon>Gammaproteobacteria</taxon>
        <taxon>Chromatiales</taxon>
        <taxon>Chromatiaceae</taxon>
        <taxon>Imhoffiella</taxon>
    </lineage>
</organism>
<keyword evidence="1" id="KW-1133">Transmembrane helix</keyword>
<comment type="caution">
    <text evidence="2">The sequence shown here is derived from an EMBL/GenBank/DDBJ whole genome shotgun (WGS) entry which is preliminary data.</text>
</comment>
<proteinExistence type="predicted"/>
<evidence type="ECO:0000313" key="2">
    <source>
        <dbReference type="EMBL" id="EXJ15049.1"/>
    </source>
</evidence>
<dbReference type="Proteomes" id="UP000019460">
    <property type="component" value="Unassembled WGS sequence"/>
</dbReference>
<sequence length="40" mass="4383">MPNLRPVISTFFYMGKVAFIATAVIALMAVGLTYLKHLLA</sequence>
<name>W9V6N4_9GAMM</name>
<keyword evidence="3" id="KW-1185">Reference proteome</keyword>
<feature type="transmembrane region" description="Helical" evidence="1">
    <location>
        <begin position="12"/>
        <end position="35"/>
    </location>
</feature>
<gene>
    <name evidence="2" type="ORF">D779_1918</name>
</gene>
<dbReference type="EMBL" id="AONC01000030">
    <property type="protein sequence ID" value="EXJ15049.1"/>
    <property type="molecule type" value="Genomic_DNA"/>
</dbReference>
<accession>W9V6N4</accession>